<keyword evidence="3" id="KW-1185">Reference proteome</keyword>
<comment type="caution">
    <text evidence="2">The sequence shown here is derived from an EMBL/GenBank/DDBJ whole genome shotgun (WGS) entry which is preliminary data.</text>
</comment>
<sequence length="257" mass="26676">MHAAAASLTSGLESFCSVATTLARLVMPHAPTTGLARAAAVLEALAARGSLSTARQLACSVLDRLLPARPTAAHHCPPGNAPPYTTLALVALRSTVLVVLGNPAPAVKDTDSNSGAAPSMGLACGQASLHSCTRRALAAALASINLQCGTAAHLQQRMHTVHCCGYPACPTNALRPATSPLHEMTVPVHGRIAWHGLTSFIGSLGVREGEGRRGRFPCRRIEEASLCKHSARPGPASHSQPSDDLRQSNEDSSITTR</sequence>
<dbReference type="Proteomes" id="UP000799764">
    <property type="component" value="Unassembled WGS sequence"/>
</dbReference>
<gene>
    <name evidence="2" type="ORF">P171DRAFT_490834</name>
</gene>
<accession>A0A9P4U787</accession>
<evidence type="ECO:0000313" key="3">
    <source>
        <dbReference type="Proteomes" id="UP000799764"/>
    </source>
</evidence>
<feature type="region of interest" description="Disordered" evidence="1">
    <location>
        <begin position="227"/>
        <end position="257"/>
    </location>
</feature>
<evidence type="ECO:0000313" key="2">
    <source>
        <dbReference type="EMBL" id="KAF2438787.1"/>
    </source>
</evidence>
<organism evidence="2 3">
    <name type="scientific">Karstenula rhodostoma CBS 690.94</name>
    <dbReference type="NCBI Taxonomy" id="1392251"/>
    <lineage>
        <taxon>Eukaryota</taxon>
        <taxon>Fungi</taxon>
        <taxon>Dikarya</taxon>
        <taxon>Ascomycota</taxon>
        <taxon>Pezizomycotina</taxon>
        <taxon>Dothideomycetes</taxon>
        <taxon>Pleosporomycetidae</taxon>
        <taxon>Pleosporales</taxon>
        <taxon>Massarineae</taxon>
        <taxon>Didymosphaeriaceae</taxon>
        <taxon>Karstenula</taxon>
    </lineage>
</organism>
<reference evidence="2" key="1">
    <citation type="journal article" date="2020" name="Stud. Mycol.">
        <title>101 Dothideomycetes genomes: a test case for predicting lifestyles and emergence of pathogens.</title>
        <authorList>
            <person name="Haridas S."/>
            <person name="Albert R."/>
            <person name="Binder M."/>
            <person name="Bloem J."/>
            <person name="Labutti K."/>
            <person name="Salamov A."/>
            <person name="Andreopoulos B."/>
            <person name="Baker S."/>
            <person name="Barry K."/>
            <person name="Bills G."/>
            <person name="Bluhm B."/>
            <person name="Cannon C."/>
            <person name="Castanera R."/>
            <person name="Culley D."/>
            <person name="Daum C."/>
            <person name="Ezra D."/>
            <person name="Gonzalez J."/>
            <person name="Henrissat B."/>
            <person name="Kuo A."/>
            <person name="Liang C."/>
            <person name="Lipzen A."/>
            <person name="Lutzoni F."/>
            <person name="Magnuson J."/>
            <person name="Mondo S."/>
            <person name="Nolan M."/>
            <person name="Ohm R."/>
            <person name="Pangilinan J."/>
            <person name="Park H.-J."/>
            <person name="Ramirez L."/>
            <person name="Alfaro M."/>
            <person name="Sun H."/>
            <person name="Tritt A."/>
            <person name="Yoshinaga Y."/>
            <person name="Zwiers L.-H."/>
            <person name="Turgeon B."/>
            <person name="Goodwin S."/>
            <person name="Spatafora J."/>
            <person name="Crous P."/>
            <person name="Grigoriev I."/>
        </authorList>
    </citation>
    <scope>NUCLEOTIDE SEQUENCE</scope>
    <source>
        <strain evidence="2">CBS 690.94</strain>
    </source>
</reference>
<name>A0A9P4U787_9PLEO</name>
<dbReference type="EMBL" id="MU001511">
    <property type="protein sequence ID" value="KAF2438787.1"/>
    <property type="molecule type" value="Genomic_DNA"/>
</dbReference>
<proteinExistence type="predicted"/>
<protein>
    <submittedName>
        <fullName evidence="2">Uncharacterized protein</fullName>
    </submittedName>
</protein>
<dbReference type="AlphaFoldDB" id="A0A9P4U787"/>
<evidence type="ECO:0000256" key="1">
    <source>
        <dbReference type="SAM" id="MobiDB-lite"/>
    </source>
</evidence>